<dbReference type="CDD" id="cd12235">
    <property type="entry name" value="RRM_PPIL4"/>
    <property type="match status" value="1"/>
</dbReference>
<evidence type="ECO:0000256" key="10">
    <source>
        <dbReference type="RuleBase" id="RU365081"/>
    </source>
</evidence>
<evidence type="ECO:0000259" key="12">
    <source>
        <dbReference type="PROSITE" id="PS50072"/>
    </source>
</evidence>
<protein>
    <recommendedName>
        <fullName evidence="10">Peptidyl-prolyl cis-trans isomerase</fullName>
        <shortName evidence="10">PPIase</shortName>
        <ecNumber evidence="10">5.2.1.8</ecNumber>
    </recommendedName>
</protein>
<comment type="similarity">
    <text evidence="4 10">Belongs to the cyclophilin-type PPIase family. PPIL4 subfamily.</text>
</comment>
<dbReference type="EC" id="5.2.1.8" evidence="10"/>
<feature type="domain" description="RRM" evidence="13">
    <location>
        <begin position="249"/>
        <end position="327"/>
    </location>
</feature>
<evidence type="ECO:0000256" key="3">
    <source>
        <dbReference type="ARBA" id="ARBA00004123"/>
    </source>
</evidence>
<dbReference type="InterPro" id="IPR035542">
    <property type="entry name" value="CRIP"/>
</dbReference>
<comment type="subcellular location">
    <subcellularLocation>
        <location evidence="3 10">Nucleus</location>
    </subcellularLocation>
</comment>
<keyword evidence="8 10" id="KW-0539">Nucleus</keyword>
<dbReference type="FunFam" id="2.40.100.10:FF:000015">
    <property type="entry name" value="Peptidyl-prolyl cis-trans isomerase"/>
    <property type="match status" value="1"/>
</dbReference>
<comment type="caution">
    <text evidence="14">The sequence shown here is derived from an EMBL/GenBank/DDBJ whole genome shotgun (WGS) entry which is preliminary data.</text>
</comment>
<name>A0A1Y1UAK8_9TREE</name>
<dbReference type="InterPro" id="IPR035979">
    <property type="entry name" value="RBD_domain_sf"/>
</dbReference>
<dbReference type="CDD" id="cd01921">
    <property type="entry name" value="cyclophilin_RRM"/>
    <property type="match status" value="1"/>
</dbReference>
<keyword evidence="7 10" id="KW-0413">Isomerase</keyword>
<dbReference type="PANTHER" id="PTHR45843">
    <property type="entry name" value="PEPTIDYL-PROLYL CIS-TRANS ISOMERASE-LIKE 4"/>
    <property type="match status" value="1"/>
</dbReference>
<dbReference type="GeneID" id="33558474"/>
<dbReference type="Gene3D" id="2.40.100.10">
    <property type="entry name" value="Cyclophilin-like"/>
    <property type="match status" value="1"/>
</dbReference>
<dbReference type="GO" id="GO:0005634">
    <property type="term" value="C:nucleus"/>
    <property type="evidence" value="ECO:0007669"/>
    <property type="project" value="UniProtKB-SubCell"/>
</dbReference>
<keyword evidence="6 10" id="KW-0697">Rotamase</keyword>
<dbReference type="PROSITE" id="PS50072">
    <property type="entry name" value="CSA_PPIASE_2"/>
    <property type="match status" value="1"/>
</dbReference>
<dbReference type="AlphaFoldDB" id="A0A1Y1UAK8"/>
<feature type="domain" description="PPIase cyclophilin-type" evidence="12">
    <location>
        <begin position="6"/>
        <end position="170"/>
    </location>
</feature>
<proteinExistence type="inferred from homology"/>
<dbReference type="PROSITE" id="PS50102">
    <property type="entry name" value="RRM"/>
    <property type="match status" value="1"/>
</dbReference>
<dbReference type="PANTHER" id="PTHR45843:SF1">
    <property type="entry name" value="PEPTIDYL-PROLYL CIS-TRANS ISOMERASE-LIKE 4"/>
    <property type="match status" value="1"/>
</dbReference>
<dbReference type="InterPro" id="IPR012677">
    <property type="entry name" value="Nucleotide-bd_a/b_plait_sf"/>
</dbReference>
<dbReference type="InParanoid" id="A0A1Y1UAK8"/>
<comment type="function">
    <text evidence="2 10">PPIases accelerate the folding of proteins. It catalyzes the cis-trans isomerization of proline imidic peptide bonds in oligopeptides.</text>
</comment>
<evidence type="ECO:0000256" key="8">
    <source>
        <dbReference type="ARBA" id="ARBA00023242"/>
    </source>
</evidence>
<feature type="compositionally biased region" description="Low complexity" evidence="11">
    <location>
        <begin position="366"/>
        <end position="375"/>
    </location>
</feature>
<organism evidence="14 15">
    <name type="scientific">Kockovaella imperatae</name>
    <dbReference type="NCBI Taxonomy" id="4999"/>
    <lineage>
        <taxon>Eukaryota</taxon>
        <taxon>Fungi</taxon>
        <taxon>Dikarya</taxon>
        <taxon>Basidiomycota</taxon>
        <taxon>Agaricomycotina</taxon>
        <taxon>Tremellomycetes</taxon>
        <taxon>Tremellales</taxon>
        <taxon>Cuniculitremaceae</taxon>
        <taxon>Kockovaella</taxon>
    </lineage>
</organism>
<evidence type="ECO:0000313" key="14">
    <source>
        <dbReference type="EMBL" id="ORX35078.1"/>
    </source>
</evidence>
<evidence type="ECO:0000256" key="4">
    <source>
        <dbReference type="ARBA" id="ARBA00010739"/>
    </source>
</evidence>
<keyword evidence="15" id="KW-1185">Reference proteome</keyword>
<dbReference type="InterPro" id="IPR002130">
    <property type="entry name" value="Cyclophilin-type_PPIase_dom"/>
</dbReference>
<feature type="region of interest" description="Disordered" evidence="11">
    <location>
        <begin position="335"/>
        <end position="481"/>
    </location>
</feature>
<dbReference type="FunCoup" id="A0A1Y1UAK8">
    <property type="interactions" value="830"/>
</dbReference>
<reference evidence="14 15" key="1">
    <citation type="submission" date="2017-03" db="EMBL/GenBank/DDBJ databases">
        <title>Widespread Adenine N6-methylation of Active Genes in Fungi.</title>
        <authorList>
            <consortium name="DOE Joint Genome Institute"/>
            <person name="Mondo S.J."/>
            <person name="Dannebaum R.O."/>
            <person name="Kuo R.C."/>
            <person name="Louie K.B."/>
            <person name="Bewick A.J."/>
            <person name="Labutti K."/>
            <person name="Haridas S."/>
            <person name="Kuo A."/>
            <person name="Salamov A."/>
            <person name="Ahrendt S.R."/>
            <person name="Lau R."/>
            <person name="Bowen B.P."/>
            <person name="Lipzen A."/>
            <person name="Sullivan W."/>
            <person name="Andreopoulos W.B."/>
            <person name="Clum A."/>
            <person name="Lindquist E."/>
            <person name="Daum C."/>
            <person name="Northen T.R."/>
            <person name="Ramamoorthy G."/>
            <person name="Schmitz R.J."/>
            <person name="Gryganskyi A."/>
            <person name="Culley D."/>
            <person name="Magnuson J."/>
            <person name="James T.Y."/>
            <person name="O'Malley M.A."/>
            <person name="Stajich J.E."/>
            <person name="Spatafora J.W."/>
            <person name="Visel A."/>
            <person name="Grigoriev I.V."/>
        </authorList>
    </citation>
    <scope>NUCLEOTIDE SEQUENCE [LARGE SCALE GENOMIC DNA]</scope>
    <source>
        <strain evidence="14 15">NRRL Y-17943</strain>
    </source>
</reference>
<dbReference type="Gene3D" id="3.30.70.330">
    <property type="match status" value="1"/>
</dbReference>
<dbReference type="InterPro" id="IPR035538">
    <property type="entry name" value="Cyclophilin_PPIL4"/>
</dbReference>
<evidence type="ECO:0000256" key="6">
    <source>
        <dbReference type="ARBA" id="ARBA00023110"/>
    </source>
</evidence>
<dbReference type="SMART" id="SM00360">
    <property type="entry name" value="RRM"/>
    <property type="match status" value="1"/>
</dbReference>
<dbReference type="GO" id="GO:0003723">
    <property type="term" value="F:RNA binding"/>
    <property type="evidence" value="ECO:0007669"/>
    <property type="project" value="UniProtKB-UniRule"/>
</dbReference>
<dbReference type="GO" id="GO:0003755">
    <property type="term" value="F:peptidyl-prolyl cis-trans isomerase activity"/>
    <property type="evidence" value="ECO:0007669"/>
    <property type="project" value="UniProtKB-UniRule"/>
</dbReference>
<evidence type="ECO:0000313" key="15">
    <source>
        <dbReference type="Proteomes" id="UP000193218"/>
    </source>
</evidence>
<dbReference type="Proteomes" id="UP000193218">
    <property type="component" value="Unassembled WGS sequence"/>
</dbReference>
<accession>A0A1Y1UAK8</accession>
<dbReference type="PRINTS" id="PR00153">
    <property type="entry name" value="CSAPPISMRASE"/>
</dbReference>
<dbReference type="SUPFAM" id="SSF50891">
    <property type="entry name" value="Cyclophilin-like"/>
    <property type="match status" value="1"/>
</dbReference>
<evidence type="ECO:0000256" key="1">
    <source>
        <dbReference type="ARBA" id="ARBA00000971"/>
    </source>
</evidence>
<feature type="compositionally biased region" description="Gly residues" evidence="11">
    <location>
        <begin position="347"/>
        <end position="365"/>
    </location>
</feature>
<dbReference type="Pfam" id="PF00076">
    <property type="entry name" value="RRM_1"/>
    <property type="match status" value="1"/>
</dbReference>
<evidence type="ECO:0000256" key="9">
    <source>
        <dbReference type="PROSITE-ProRule" id="PRU00176"/>
    </source>
</evidence>
<dbReference type="SUPFAM" id="SSF54928">
    <property type="entry name" value="RNA-binding domain, RBD"/>
    <property type="match status" value="1"/>
</dbReference>
<evidence type="ECO:0000256" key="11">
    <source>
        <dbReference type="SAM" id="MobiDB-lite"/>
    </source>
</evidence>
<dbReference type="STRING" id="4999.A0A1Y1UAK8"/>
<evidence type="ECO:0000256" key="2">
    <source>
        <dbReference type="ARBA" id="ARBA00002388"/>
    </source>
</evidence>
<dbReference type="EMBL" id="NBSH01000012">
    <property type="protein sequence ID" value="ORX35078.1"/>
    <property type="molecule type" value="Genomic_DNA"/>
</dbReference>
<comment type="catalytic activity">
    <reaction evidence="1 10">
        <text>[protein]-peptidylproline (omega=180) = [protein]-peptidylproline (omega=0)</text>
        <dbReference type="Rhea" id="RHEA:16237"/>
        <dbReference type="Rhea" id="RHEA-COMP:10747"/>
        <dbReference type="Rhea" id="RHEA-COMP:10748"/>
        <dbReference type="ChEBI" id="CHEBI:83833"/>
        <dbReference type="ChEBI" id="CHEBI:83834"/>
        <dbReference type="EC" id="5.2.1.8"/>
    </reaction>
</comment>
<keyword evidence="5 9" id="KW-0694">RNA-binding</keyword>
<evidence type="ECO:0000259" key="13">
    <source>
        <dbReference type="PROSITE" id="PS50102"/>
    </source>
</evidence>
<evidence type="ECO:0000256" key="7">
    <source>
        <dbReference type="ARBA" id="ARBA00023235"/>
    </source>
</evidence>
<feature type="compositionally biased region" description="Basic and acidic residues" evidence="11">
    <location>
        <begin position="417"/>
        <end position="481"/>
    </location>
</feature>
<dbReference type="RefSeq" id="XP_021869294.1">
    <property type="nucleotide sequence ID" value="XM_022016665.1"/>
</dbReference>
<evidence type="ECO:0000256" key="5">
    <source>
        <dbReference type="ARBA" id="ARBA00022884"/>
    </source>
</evidence>
<gene>
    <name evidence="14" type="ORF">BD324DRAFT_633830</name>
</gene>
<dbReference type="InterPro" id="IPR000504">
    <property type="entry name" value="RRM_dom"/>
</dbReference>
<dbReference type="OrthoDB" id="2083at2759"/>
<dbReference type="Pfam" id="PF00160">
    <property type="entry name" value="Pro_isomerase"/>
    <property type="match status" value="1"/>
</dbReference>
<sequence length="481" mass="54194">MSVMLETSLGELVIDLEVEKSPRTCENFLKLCKVKYYTLNAFFNVSKDFIAQTGDPTATGTGGESFASYLHSITQSTSAKPPRYFPAEISTKLKHKSKGTVSMAASPTDPPGCASQFFITLADNIEYLDGKHGVFGHVIEGFETLDKINDAFLDKDGRPLQDIRIRHVEILEDPFPDPVDMIPEPPSPLRPPDAQSRSVVRIADDENPLEQVSEEKSEALRRQTAAASSALTLEMIGDIPFAAVRPPENILFVCKLNPVTMDEDLELIFSRFGKILSCEIVRDKRSGDSLQYAFIEFDERSAAEQAYFKMQNVLVDDRRIWVDFSQSVAKMNIAQVTSNPRGRGRGRGGGGGRGSYPGRGGGAGGHNHANAASYGSSRHGNGNGGTDGYGMVFGDTNDGGRSGKRERSYSPKRRRDTSRERERERRYKDEDRTRDRDRDRDRDRYRDYRDGRNGHTSRREDKHRDDRDRERSRRDDRYRDR</sequence>
<dbReference type="InterPro" id="IPR029000">
    <property type="entry name" value="Cyclophilin-like_dom_sf"/>
</dbReference>